<keyword evidence="1" id="KW-1133">Transmembrane helix</keyword>
<keyword evidence="1" id="KW-0472">Membrane</keyword>
<gene>
    <name evidence="2" type="ORF">UCDDA912_g05358</name>
</gene>
<evidence type="ECO:0000313" key="2">
    <source>
        <dbReference type="EMBL" id="KKY34695.1"/>
    </source>
</evidence>
<dbReference type="Proteomes" id="UP000034680">
    <property type="component" value="Unassembled WGS sequence"/>
</dbReference>
<keyword evidence="3" id="KW-1185">Reference proteome</keyword>
<accession>A0A0G2I428</accession>
<comment type="caution">
    <text evidence="2">The sequence shown here is derived from an EMBL/GenBank/DDBJ whole genome shotgun (WGS) entry which is preliminary data.</text>
</comment>
<sequence>MTKSNSLVASWGWEILSVAGSASCLAALVGVLLGYDGKPIFTWHGVTLNSIVSLLSTASKAALLFAVGELVSQWKWILFTGHARPLMDFERIDSASRGLLGSLRLMWNCKKAWILRLGALIILLDVAVDPFSQQLVQLRQDLVYSEDRETILSSAGRYSKGSWFRQQILALDPSVVDPNGTLVTADADFSMQSAVLFGLDQPLEIVVQQGAFNCPTGNCTWPEYESLAICNKCVDITDKLERHTTNIGLYALLATDNPAASVTFGGNTALRLPNGLFIENDNGWVYNEDINEGANDGIYGAVMMTTLGTGNASKTVSMQDLDTLIWAMSMIRVTQDPTNSSAAWPSLPHSAMECALHYCINSYSAEVKSAILQENVTEVEDAVRAPDSWEPETFSEELRDDVRSSIAFSDYWSAIRRTDLSLISPANNTRYNISQPAVDGIGSYFGSTFAGDLQVFVMSDDNTTEWQLNGYYMTSGQVQYTPSTMQVLYSTEDLNDTFTSLATSMSNALRDGSDASFNGANRELVGEKGVLTTFYEIQWPWLSLHCASLVLGVLFFVLTLARNRSAPAWKSSSLAVMARGLQVQDVVHGAEYVKQMEGRAKTMRVTLIEKPLRNDQVEFDPLQTPYSEVTHIPR</sequence>
<reference evidence="2 3" key="2">
    <citation type="submission" date="2015-05" db="EMBL/GenBank/DDBJ databases">
        <authorList>
            <person name="Morales-Cruz A."/>
            <person name="Amrine K.C."/>
            <person name="Cantu D."/>
        </authorList>
    </citation>
    <scope>NUCLEOTIDE SEQUENCE [LARGE SCALE GENOMIC DNA]</scope>
    <source>
        <strain evidence="2">DA912</strain>
    </source>
</reference>
<dbReference type="OrthoDB" id="5376804at2759"/>
<evidence type="ECO:0000256" key="1">
    <source>
        <dbReference type="SAM" id="Phobius"/>
    </source>
</evidence>
<protein>
    <submittedName>
        <fullName evidence="2">Uncharacterized protein</fullName>
    </submittedName>
</protein>
<dbReference type="EMBL" id="LCUC01000191">
    <property type="protein sequence ID" value="KKY34695.1"/>
    <property type="molecule type" value="Genomic_DNA"/>
</dbReference>
<feature type="transmembrane region" description="Helical" evidence="1">
    <location>
        <begin position="12"/>
        <end position="35"/>
    </location>
</feature>
<organism evidence="2 3">
    <name type="scientific">Diaporthe ampelina</name>
    <dbReference type="NCBI Taxonomy" id="1214573"/>
    <lineage>
        <taxon>Eukaryota</taxon>
        <taxon>Fungi</taxon>
        <taxon>Dikarya</taxon>
        <taxon>Ascomycota</taxon>
        <taxon>Pezizomycotina</taxon>
        <taxon>Sordariomycetes</taxon>
        <taxon>Sordariomycetidae</taxon>
        <taxon>Diaporthales</taxon>
        <taxon>Diaporthaceae</taxon>
        <taxon>Diaporthe</taxon>
    </lineage>
</organism>
<dbReference type="Pfam" id="PF11374">
    <property type="entry name" value="DUF3176"/>
    <property type="match status" value="1"/>
</dbReference>
<reference evidence="2 3" key="1">
    <citation type="submission" date="2015-05" db="EMBL/GenBank/DDBJ databases">
        <title>Distinctive expansion of gene families associated with plant cell wall degradation and secondary metabolism in the genomes of grapevine trunk pathogens.</title>
        <authorList>
            <person name="Lawrence D.P."/>
            <person name="Travadon R."/>
            <person name="Rolshausen P.E."/>
            <person name="Baumgartner K."/>
        </authorList>
    </citation>
    <scope>NUCLEOTIDE SEQUENCE [LARGE SCALE GENOMIC DNA]</scope>
    <source>
        <strain evidence="2">DA912</strain>
    </source>
</reference>
<dbReference type="InterPro" id="IPR021514">
    <property type="entry name" value="DUF3176"/>
</dbReference>
<dbReference type="STRING" id="1214573.A0A0G2I428"/>
<evidence type="ECO:0000313" key="3">
    <source>
        <dbReference type="Proteomes" id="UP000034680"/>
    </source>
</evidence>
<dbReference type="AlphaFoldDB" id="A0A0G2I428"/>
<keyword evidence="1" id="KW-0812">Transmembrane</keyword>
<dbReference type="PANTHER" id="PTHR35394:SF5">
    <property type="entry name" value="DUF3176 DOMAIN-CONTAINING PROTEIN"/>
    <property type="match status" value="1"/>
</dbReference>
<name>A0A0G2I428_9PEZI</name>
<dbReference type="PANTHER" id="PTHR35394">
    <property type="entry name" value="DUF3176 DOMAIN-CONTAINING PROTEIN"/>
    <property type="match status" value="1"/>
</dbReference>
<feature type="transmembrane region" description="Helical" evidence="1">
    <location>
        <begin position="539"/>
        <end position="561"/>
    </location>
</feature>
<proteinExistence type="predicted"/>